<evidence type="ECO:0000256" key="1">
    <source>
        <dbReference type="SAM" id="MobiDB-lite"/>
    </source>
</evidence>
<feature type="compositionally biased region" description="Basic residues" evidence="1">
    <location>
        <begin position="524"/>
        <end position="533"/>
    </location>
</feature>
<sequence length="562" mass="59148">MTDVTRTEQRQPDEPDLLRDQFRQLVRYRGLLVAGVLLGLLGGAYLAFSGADAYTATSEVMVRAATEDPFAIGATVDKNINIGTERQTALSSTVADAAAKAAKAPVAPMSRCLQVSNPPNTLVLRFTCTTPDAHRSADWVNAFTTAYLDNRQAQTKATIDRMVASYQAQLDPMVAQRNDLLDQIQRAKSAQIAGTLVSAQTNLLSRITELTSDISQLRGLDTTPGIVIKPGVPPRAPSGPGLAMMLGLGGAVGIGLGLLGAWVRLVFDPTVRSDAEVTRTLGAPVLGTLPRLRRRDAARAADEGGTPGLLAGGRGGGRLAEEYRAVAFRLTHDKRFSERRRLLVVGPRGGAGETPAAVAANLSASFAEMGMEVLLVEADLRTPTLADRLRTADGSRPGWARSPGLGEGGWPAGLQVPIDAGESGSFDLVPGRRVRNVARALTSAPAGRLFAEADEPGSVVVVLAPPVLAYADAVALADRVDGVVVVCDPRAVRRADLERVGELIDAAGASVLGVVLHSAEPGAKRRFPPRRSPRTPAPAADRRGTDFPHPSPATAPERHPVP</sequence>
<evidence type="ECO:0000313" key="3">
    <source>
        <dbReference type="EMBL" id="NJP44727.1"/>
    </source>
</evidence>
<dbReference type="EMBL" id="JAATEJ010000010">
    <property type="protein sequence ID" value="NJP44727.1"/>
    <property type="molecule type" value="Genomic_DNA"/>
</dbReference>
<dbReference type="PANTHER" id="PTHR32309:SF31">
    <property type="entry name" value="CAPSULAR EXOPOLYSACCHARIDE FAMILY"/>
    <property type="match status" value="1"/>
</dbReference>
<comment type="caution">
    <text evidence="3">The sequence shown here is derived from an EMBL/GenBank/DDBJ whole genome shotgun (WGS) entry which is preliminary data.</text>
</comment>
<organism evidence="3 4">
    <name type="scientific">Actinacidiphila epipremni</name>
    <dbReference type="NCBI Taxonomy" id="2053013"/>
    <lineage>
        <taxon>Bacteria</taxon>
        <taxon>Bacillati</taxon>
        <taxon>Actinomycetota</taxon>
        <taxon>Actinomycetes</taxon>
        <taxon>Kitasatosporales</taxon>
        <taxon>Streptomycetaceae</taxon>
        <taxon>Actinacidiphila</taxon>
    </lineage>
</organism>
<reference evidence="3 4" key="1">
    <citation type="submission" date="2020-03" db="EMBL/GenBank/DDBJ databases">
        <title>WGS of actinomycetes isolated from Thailand.</title>
        <authorList>
            <person name="Thawai C."/>
        </authorList>
    </citation>
    <scope>NUCLEOTIDE SEQUENCE [LARGE SCALE GENOMIC DNA]</scope>
    <source>
        <strain evidence="3 4">PRB2-1</strain>
    </source>
</reference>
<gene>
    <name evidence="3" type="ORF">HCN08_15180</name>
</gene>
<dbReference type="PANTHER" id="PTHR32309">
    <property type="entry name" value="TYROSINE-PROTEIN KINASE"/>
    <property type="match status" value="1"/>
</dbReference>
<accession>A0ABX0ZQ90</accession>
<keyword evidence="4" id="KW-1185">Reference proteome</keyword>
<dbReference type="Proteomes" id="UP000734511">
    <property type="component" value="Unassembled WGS sequence"/>
</dbReference>
<feature type="region of interest" description="Disordered" evidence="1">
    <location>
        <begin position="522"/>
        <end position="562"/>
    </location>
</feature>
<dbReference type="InterPro" id="IPR027417">
    <property type="entry name" value="P-loop_NTPase"/>
</dbReference>
<proteinExistence type="predicted"/>
<protein>
    <submittedName>
        <fullName evidence="3">Lipopolysaccharide biosynthesis protein</fullName>
    </submittedName>
</protein>
<evidence type="ECO:0000256" key="2">
    <source>
        <dbReference type="SAM" id="Phobius"/>
    </source>
</evidence>
<keyword evidence="2" id="KW-0472">Membrane</keyword>
<dbReference type="Gene3D" id="3.40.50.300">
    <property type="entry name" value="P-loop containing nucleotide triphosphate hydrolases"/>
    <property type="match status" value="1"/>
</dbReference>
<dbReference type="InterPro" id="IPR050445">
    <property type="entry name" value="Bact_polysacc_biosynth/exp"/>
</dbReference>
<feature type="transmembrane region" description="Helical" evidence="2">
    <location>
        <begin position="28"/>
        <end position="48"/>
    </location>
</feature>
<keyword evidence="2" id="KW-0812">Transmembrane</keyword>
<dbReference type="RefSeq" id="WP_167983584.1">
    <property type="nucleotide sequence ID" value="NZ_JAATEJ010000010.1"/>
</dbReference>
<keyword evidence="2" id="KW-1133">Transmembrane helix</keyword>
<evidence type="ECO:0000313" key="4">
    <source>
        <dbReference type="Proteomes" id="UP000734511"/>
    </source>
</evidence>
<dbReference type="SUPFAM" id="SSF52540">
    <property type="entry name" value="P-loop containing nucleoside triphosphate hydrolases"/>
    <property type="match status" value="1"/>
</dbReference>
<name>A0ABX0ZQ90_9ACTN</name>